<evidence type="ECO:0000313" key="1">
    <source>
        <dbReference type="EMBL" id="EEA19953.1"/>
    </source>
</evidence>
<organism evidence="1 2">
    <name type="scientific">Talaromyces marneffei (strain ATCC 18224 / CBS 334.59 / QM 7333)</name>
    <name type="common">Penicillium marneffei</name>
    <dbReference type="NCBI Taxonomy" id="441960"/>
    <lineage>
        <taxon>Eukaryota</taxon>
        <taxon>Fungi</taxon>
        <taxon>Dikarya</taxon>
        <taxon>Ascomycota</taxon>
        <taxon>Pezizomycotina</taxon>
        <taxon>Eurotiomycetes</taxon>
        <taxon>Eurotiomycetidae</taxon>
        <taxon>Eurotiales</taxon>
        <taxon>Trichocomaceae</taxon>
        <taxon>Talaromyces</taxon>
        <taxon>Talaromyces sect. Talaromyces</taxon>
    </lineage>
</organism>
<dbReference type="Proteomes" id="UP000001294">
    <property type="component" value="Unassembled WGS sequence"/>
</dbReference>
<dbReference type="AlphaFoldDB" id="B6QTZ3"/>
<name>B6QTZ3_TALMQ</name>
<protein>
    <submittedName>
        <fullName evidence="1">Uncharacterized protein</fullName>
    </submittedName>
</protein>
<sequence>MPTINTLLQQIPIVRSTSTPSPPPSSQPTERVKFLWWGVSGLRSRCY</sequence>
<dbReference type="EMBL" id="DS995905">
    <property type="protein sequence ID" value="EEA19953.1"/>
    <property type="molecule type" value="Genomic_DNA"/>
</dbReference>
<dbReference type="VEuPathDB" id="FungiDB:PMAA_007190"/>
<keyword evidence="2" id="KW-1185">Reference proteome</keyword>
<dbReference type="HOGENOM" id="CLU_3175573_0_0_1"/>
<evidence type="ECO:0000313" key="2">
    <source>
        <dbReference type="Proteomes" id="UP000001294"/>
    </source>
</evidence>
<accession>B6QTZ3</accession>
<gene>
    <name evidence="1" type="ORF">PMAA_007190</name>
</gene>
<reference evidence="2" key="1">
    <citation type="journal article" date="2015" name="Genome Announc.">
        <title>Genome sequence of the AIDS-associated pathogen Penicillium marneffei (ATCC18224) and its near taxonomic relative Talaromyces stipitatus (ATCC10500).</title>
        <authorList>
            <person name="Nierman W.C."/>
            <person name="Fedorova-Abrams N.D."/>
            <person name="Andrianopoulos A."/>
        </authorList>
    </citation>
    <scope>NUCLEOTIDE SEQUENCE [LARGE SCALE GENOMIC DNA]</scope>
    <source>
        <strain evidence="2">ATCC 18224 / CBS 334.59 / QM 7333</strain>
    </source>
</reference>
<proteinExistence type="predicted"/>